<dbReference type="RefSeq" id="WP_169456551.1">
    <property type="nucleotide sequence ID" value="NZ_CP051774.1"/>
</dbReference>
<reference evidence="2 3" key="1">
    <citation type="submission" date="2020-04" db="EMBL/GenBank/DDBJ databases">
        <title>Luteolibacter sp. G-1-1-1 isolated from soil.</title>
        <authorList>
            <person name="Dahal R.H."/>
        </authorList>
    </citation>
    <scope>NUCLEOTIDE SEQUENCE [LARGE SCALE GENOMIC DNA]</scope>
    <source>
        <strain evidence="2 3">G-1-1-1</strain>
    </source>
</reference>
<sequence length="419" mass="45878">MRVVPRTIAIFLSGCGVTCLSWALLRSEIGSRARTEPREPVVERLQEASWPEERIVASIKAANDAQDDDAKLRSALELGKIPIKDIPAALQSLLGHQRTASLPACRTLLVRWASHDGEAAINWAWKHLKEKGDWHEAYREIVAAWSWQDPESFHRWCLASPNVSYDERHKAAERGKTSEVPVVDMFFAMQAIMALSKSDVHLAYDLVAKRGGGFFGMYPQLAAELETANEIQDALAALPEPGDLKVQALNDSDKAAKALLERWREIDPDDFASSRYSDRLMPDAEKILGTWNETSPGQRATLAAALLSNLEGEPRAKQIEEITRCWAAGSVQETAQWLGSLTDAESAYPVLAGLRAPQDLEGTLDWAESLSPADEAASIAQAHEAWTAAHPGQAPDTSGWSAARLQAWQDMDALGGGSP</sequence>
<evidence type="ECO:0000313" key="3">
    <source>
        <dbReference type="Proteomes" id="UP000501812"/>
    </source>
</evidence>
<proteinExistence type="predicted"/>
<feature type="transmembrane region" description="Helical" evidence="1">
    <location>
        <begin position="6"/>
        <end position="25"/>
    </location>
</feature>
<keyword evidence="3" id="KW-1185">Reference proteome</keyword>
<gene>
    <name evidence="2" type="ORF">HHL09_20655</name>
</gene>
<evidence type="ECO:0000256" key="1">
    <source>
        <dbReference type="SAM" id="Phobius"/>
    </source>
</evidence>
<dbReference type="EMBL" id="CP051774">
    <property type="protein sequence ID" value="QJE98092.1"/>
    <property type="molecule type" value="Genomic_DNA"/>
</dbReference>
<keyword evidence="1" id="KW-0472">Membrane</keyword>
<name>A0A858RMM7_9BACT</name>
<protein>
    <submittedName>
        <fullName evidence="2">Uncharacterized protein</fullName>
    </submittedName>
</protein>
<evidence type="ECO:0000313" key="2">
    <source>
        <dbReference type="EMBL" id="QJE98092.1"/>
    </source>
</evidence>
<keyword evidence="1" id="KW-0812">Transmembrane</keyword>
<organism evidence="2 3">
    <name type="scientific">Luteolibacter luteus</name>
    <dbReference type="NCBI Taxonomy" id="2728835"/>
    <lineage>
        <taxon>Bacteria</taxon>
        <taxon>Pseudomonadati</taxon>
        <taxon>Verrucomicrobiota</taxon>
        <taxon>Verrucomicrobiia</taxon>
        <taxon>Verrucomicrobiales</taxon>
        <taxon>Verrucomicrobiaceae</taxon>
        <taxon>Luteolibacter</taxon>
    </lineage>
</organism>
<accession>A0A858RMM7</accession>
<dbReference type="AlphaFoldDB" id="A0A858RMM7"/>
<dbReference type="KEGG" id="luo:HHL09_20655"/>
<keyword evidence="1" id="KW-1133">Transmembrane helix</keyword>
<dbReference type="Proteomes" id="UP000501812">
    <property type="component" value="Chromosome"/>
</dbReference>